<name>A0A2H9TAX1_9ZZZZ</name>
<feature type="domain" description="Polymerase/histidinol phosphatase N-terminal" evidence="1">
    <location>
        <begin position="4"/>
        <end position="69"/>
    </location>
</feature>
<dbReference type="Pfam" id="PF02811">
    <property type="entry name" value="PHP"/>
    <property type="match status" value="1"/>
</dbReference>
<dbReference type="EMBL" id="NSIT01000024">
    <property type="protein sequence ID" value="PJE80268.1"/>
    <property type="molecule type" value="Genomic_DNA"/>
</dbReference>
<dbReference type="InterPro" id="IPR016195">
    <property type="entry name" value="Pol/histidinol_Pase-like"/>
</dbReference>
<comment type="caution">
    <text evidence="2">The sequence shown here is derived from an EMBL/GenBank/DDBJ whole genome shotgun (WGS) entry which is preliminary data.</text>
</comment>
<keyword evidence="2" id="KW-0378">Hydrolase</keyword>
<dbReference type="AlphaFoldDB" id="A0A2H9TAX1"/>
<accession>A0A2H9TAX1</accession>
<dbReference type="SUPFAM" id="SSF89550">
    <property type="entry name" value="PHP domain-like"/>
    <property type="match status" value="1"/>
</dbReference>
<dbReference type="InterPro" id="IPR004013">
    <property type="entry name" value="PHP_dom"/>
</dbReference>
<organism evidence="2">
    <name type="scientific">invertebrate metagenome</name>
    <dbReference type="NCBI Taxonomy" id="1711999"/>
    <lineage>
        <taxon>unclassified sequences</taxon>
        <taxon>metagenomes</taxon>
        <taxon>organismal metagenomes</taxon>
    </lineage>
</organism>
<sequence>MNQIDLHCHTSASDGLLSPLQLYNRAKQQGIAMLAITDHDTVAAHYHLSSCLPADGPELITGIELSTTWMKRSIHIVGLNFPLQHPDLTALVRQQSEARKQRADYICERLAKALCKTRPGITPEVVMSGAMAQAKKAQQSTDNTFRQPDNMIRLGRPHFARWLKEEGIINEMQDAFDHFLNNKNLGRLHTFWMPMAKGIAWLRALGATVVLAHPGKYRLTRTKLIQLITEFQQAGGHAMEVASGNQNLEQMLEIADFCRRFHLMASRGSDFHSPSPWTELGKMPPLPEDLIPVWNHWSATPI</sequence>
<dbReference type="Gene3D" id="3.20.20.140">
    <property type="entry name" value="Metal-dependent hydrolases"/>
    <property type="match status" value="1"/>
</dbReference>
<gene>
    <name evidence="2" type="primary">yciV</name>
    <name evidence="2" type="ORF">CI610_00745</name>
</gene>
<dbReference type="InterPro" id="IPR052018">
    <property type="entry name" value="PHP_domain"/>
</dbReference>
<proteinExistence type="predicted"/>
<evidence type="ECO:0000259" key="1">
    <source>
        <dbReference type="SMART" id="SM00481"/>
    </source>
</evidence>
<protein>
    <submittedName>
        <fullName evidence="2">5'-3' exoribonuclease</fullName>
        <ecNumber evidence="2">3.1.13.-</ecNumber>
    </submittedName>
</protein>
<dbReference type="PANTHER" id="PTHR42924">
    <property type="entry name" value="EXONUCLEASE"/>
    <property type="match status" value="1"/>
</dbReference>
<dbReference type="EC" id="3.1.13.-" evidence="2"/>
<dbReference type="GO" id="GO:0035312">
    <property type="term" value="F:5'-3' DNA exonuclease activity"/>
    <property type="evidence" value="ECO:0007669"/>
    <property type="project" value="TreeGrafter"/>
</dbReference>
<dbReference type="CDD" id="cd07438">
    <property type="entry name" value="PHP_HisPPase_AMP"/>
    <property type="match status" value="1"/>
</dbReference>
<dbReference type="InterPro" id="IPR003141">
    <property type="entry name" value="Pol/His_phosphatase_N"/>
</dbReference>
<dbReference type="Gene3D" id="1.10.150.650">
    <property type="match status" value="1"/>
</dbReference>
<dbReference type="SMART" id="SM00481">
    <property type="entry name" value="POLIIIAc"/>
    <property type="match status" value="1"/>
</dbReference>
<dbReference type="PANTHER" id="PTHR42924:SF3">
    <property type="entry name" value="POLYMERASE_HISTIDINOL PHOSPHATASE N-TERMINAL DOMAIN-CONTAINING PROTEIN"/>
    <property type="match status" value="1"/>
</dbReference>
<evidence type="ECO:0000313" key="2">
    <source>
        <dbReference type="EMBL" id="PJE80268.1"/>
    </source>
</evidence>
<reference evidence="2" key="1">
    <citation type="journal article" date="2017" name="Appl. Environ. Microbiol.">
        <title>Molecular characterization of an Endozoicomonas-like organism causing infection in king scallop Pecten maximus L.</title>
        <authorList>
            <person name="Cano I."/>
            <person name="van Aerle R."/>
            <person name="Ross S."/>
            <person name="Verner-Jeffreys D.W."/>
            <person name="Paley R.K."/>
            <person name="Rimmer G."/>
            <person name="Ryder D."/>
            <person name="Hooper P."/>
            <person name="Stone D."/>
            <person name="Feist S.W."/>
        </authorList>
    </citation>
    <scope>NUCLEOTIDE SEQUENCE</scope>
</reference>
<dbReference type="GO" id="GO:0004534">
    <property type="term" value="F:5'-3' RNA exonuclease activity"/>
    <property type="evidence" value="ECO:0007669"/>
    <property type="project" value="TreeGrafter"/>
</dbReference>